<keyword evidence="1" id="KW-0472">Membrane</keyword>
<name>A0A8S5U6H2_9CAUD</name>
<organism evidence="2">
    <name type="scientific">Myoviridae sp. ctBCv9</name>
    <dbReference type="NCBI Taxonomy" id="2825045"/>
    <lineage>
        <taxon>Viruses</taxon>
        <taxon>Duplodnaviria</taxon>
        <taxon>Heunggongvirae</taxon>
        <taxon>Uroviricota</taxon>
        <taxon>Caudoviricetes</taxon>
    </lineage>
</organism>
<protein>
    <submittedName>
        <fullName evidence="2">Uncharacterized protein</fullName>
    </submittedName>
</protein>
<feature type="transmembrane region" description="Helical" evidence="1">
    <location>
        <begin position="32"/>
        <end position="50"/>
    </location>
</feature>
<evidence type="ECO:0000256" key="1">
    <source>
        <dbReference type="SAM" id="Phobius"/>
    </source>
</evidence>
<sequence>MMFSMAWRSAFFGLLGFAVAEGIANLGQDISTAIGVAVFLLLLLLSTRVIKNTMETELKESEKRLAVPGYRELLEKAGYKPNW</sequence>
<accession>A0A8S5U6H2</accession>
<reference evidence="2" key="1">
    <citation type="journal article" date="2021" name="Proc. Natl. Acad. Sci. U.S.A.">
        <title>A Catalog of Tens of Thousands of Viruses from Human Metagenomes Reveals Hidden Associations with Chronic Diseases.</title>
        <authorList>
            <person name="Tisza M.J."/>
            <person name="Buck C.B."/>
        </authorList>
    </citation>
    <scope>NUCLEOTIDE SEQUENCE</scope>
    <source>
        <strain evidence="2">CtBCv9</strain>
    </source>
</reference>
<dbReference type="EMBL" id="BK016019">
    <property type="protein sequence ID" value="DAF90044.1"/>
    <property type="molecule type" value="Genomic_DNA"/>
</dbReference>
<proteinExistence type="predicted"/>
<keyword evidence="1" id="KW-1133">Transmembrane helix</keyword>
<keyword evidence="1" id="KW-0812">Transmembrane</keyword>
<evidence type="ECO:0000313" key="2">
    <source>
        <dbReference type="EMBL" id="DAF90044.1"/>
    </source>
</evidence>